<sequence>MDNNYLWWRDGIIYQIYPRSFADSNGDGIGDLEGIISRLDYLKDLGIDAIWLSPIYPSPDVDFGYDVSNYLDIDPKFGNLETFDRLVKLAHERGIRIILDLVLNHTSDQHPWFIESRKSRDNPFRDYYLWRDPKPNGDPPNNWLSCFGGSGWELDPTTGQMYFHMFYKEQPDVNWRNPAVRQYMLDVFKFWLDRGVDGFRLDVFNAYYKSPNFEDNPMGPIRPSLMGLRAFDRMKHIYDIDQPEMIPLLQDIRKILDSYGETYSVGETFIGGADKAALYCGDDRLHAAFNFEFLHCPWWAHAFYQSITRWEGILSDEAWPNYVLNNHDNPRSATRYARGEEDDRLKVAAALLLTLRGTPFMYYGEEIGMRDIPVRRDQIKDPWGRRYWPFFKGRDGCRSPMQWNAMPNAGFSPEGVETWLPVHSNYSFRNVMVQEADPDSLLNWYKRLIAARKAHPSLRTGAFIPLTDGKRFILAYLRQGKDETTMVVLNFSSRRQPLTLPGDQTGRKWEYLLSNKRSSMIPVEGRVIPLEPNEALILREVI</sequence>
<dbReference type="PANTHER" id="PTHR10357">
    <property type="entry name" value="ALPHA-AMYLASE FAMILY MEMBER"/>
    <property type="match status" value="1"/>
</dbReference>
<evidence type="ECO:0000256" key="2">
    <source>
        <dbReference type="ARBA" id="ARBA00022801"/>
    </source>
</evidence>
<dbReference type="InterPro" id="IPR006047">
    <property type="entry name" value="GH13_cat_dom"/>
</dbReference>
<feature type="domain" description="Glycosyl hydrolase family 13 catalytic" evidence="4">
    <location>
        <begin position="15"/>
        <end position="398"/>
    </location>
</feature>
<dbReference type="Proteomes" id="UP000264141">
    <property type="component" value="Unassembled WGS sequence"/>
</dbReference>
<organism evidence="5 6">
    <name type="scientific">Anaerolinea thermolimosa</name>
    <dbReference type="NCBI Taxonomy" id="229919"/>
    <lineage>
        <taxon>Bacteria</taxon>
        <taxon>Bacillati</taxon>
        <taxon>Chloroflexota</taxon>
        <taxon>Anaerolineae</taxon>
        <taxon>Anaerolineales</taxon>
        <taxon>Anaerolineaceae</taxon>
        <taxon>Anaerolinea</taxon>
    </lineage>
</organism>
<dbReference type="GO" id="GO:0009313">
    <property type="term" value="P:oligosaccharide catabolic process"/>
    <property type="evidence" value="ECO:0007669"/>
    <property type="project" value="TreeGrafter"/>
</dbReference>
<evidence type="ECO:0000256" key="3">
    <source>
        <dbReference type="ARBA" id="ARBA00023295"/>
    </source>
</evidence>
<accession>A0A3D1JI35</accession>
<protein>
    <recommendedName>
        <fullName evidence="4">Glycosyl hydrolase family 13 catalytic domain-containing protein</fullName>
    </recommendedName>
</protein>
<dbReference type="STRING" id="229919.GCA_001050195_02525"/>
<dbReference type="InterPro" id="IPR017853">
    <property type="entry name" value="GH"/>
</dbReference>
<gene>
    <name evidence="5" type="ORF">DEQ80_08620</name>
</gene>
<dbReference type="GO" id="GO:0004556">
    <property type="term" value="F:alpha-amylase activity"/>
    <property type="evidence" value="ECO:0007669"/>
    <property type="project" value="TreeGrafter"/>
</dbReference>
<dbReference type="EMBL" id="DPBP01000033">
    <property type="protein sequence ID" value="HCE17907.1"/>
    <property type="molecule type" value="Genomic_DNA"/>
</dbReference>
<comment type="caution">
    <text evidence="5">The sequence shown here is derived from an EMBL/GenBank/DDBJ whole genome shotgun (WGS) entry which is preliminary data.</text>
</comment>
<proteinExistence type="inferred from homology"/>
<dbReference type="SUPFAM" id="SSF51011">
    <property type="entry name" value="Glycosyl hydrolase domain"/>
    <property type="match status" value="1"/>
</dbReference>
<dbReference type="Gene3D" id="2.60.40.1180">
    <property type="entry name" value="Golgi alpha-mannosidase II"/>
    <property type="match status" value="1"/>
</dbReference>
<evidence type="ECO:0000259" key="4">
    <source>
        <dbReference type="SMART" id="SM00642"/>
    </source>
</evidence>
<dbReference type="FunFam" id="3.90.400.10:FF:000002">
    <property type="entry name" value="Sucrose isomerase"/>
    <property type="match status" value="1"/>
</dbReference>
<reference evidence="5 6" key="1">
    <citation type="journal article" date="2018" name="Nat. Biotechnol.">
        <title>A standardized bacterial taxonomy based on genome phylogeny substantially revises the tree of life.</title>
        <authorList>
            <person name="Parks D.H."/>
            <person name="Chuvochina M."/>
            <person name="Waite D.W."/>
            <person name="Rinke C."/>
            <person name="Skarshewski A."/>
            <person name="Chaumeil P.A."/>
            <person name="Hugenholtz P."/>
        </authorList>
    </citation>
    <scope>NUCLEOTIDE SEQUENCE [LARGE SCALE GENOMIC DNA]</scope>
    <source>
        <strain evidence="5">UBA8781</strain>
    </source>
</reference>
<dbReference type="Gene3D" id="3.90.400.10">
    <property type="entry name" value="Oligo-1,6-glucosidase, Domain 2"/>
    <property type="match status" value="1"/>
</dbReference>
<name>A0A3D1JI35_9CHLR</name>
<keyword evidence="2" id="KW-0378">Hydrolase</keyword>
<dbReference type="SMART" id="SM00642">
    <property type="entry name" value="Aamy"/>
    <property type="match status" value="1"/>
</dbReference>
<dbReference type="Pfam" id="PF00128">
    <property type="entry name" value="Alpha-amylase"/>
    <property type="match status" value="1"/>
</dbReference>
<keyword evidence="3" id="KW-0326">Glycosidase</keyword>
<dbReference type="Pfam" id="PF16657">
    <property type="entry name" value="Malt_amylase_C"/>
    <property type="match status" value="1"/>
</dbReference>
<evidence type="ECO:0000313" key="6">
    <source>
        <dbReference type="Proteomes" id="UP000264141"/>
    </source>
</evidence>
<dbReference type="PANTHER" id="PTHR10357:SF179">
    <property type="entry name" value="NEUTRAL AND BASIC AMINO ACID TRANSPORT PROTEIN RBAT"/>
    <property type="match status" value="1"/>
</dbReference>
<evidence type="ECO:0000256" key="1">
    <source>
        <dbReference type="ARBA" id="ARBA00008061"/>
    </source>
</evidence>
<comment type="similarity">
    <text evidence="1">Belongs to the glycosyl hydrolase 13 family.</text>
</comment>
<dbReference type="Gene3D" id="3.20.20.80">
    <property type="entry name" value="Glycosidases"/>
    <property type="match status" value="2"/>
</dbReference>
<dbReference type="AlphaFoldDB" id="A0A3D1JI35"/>
<dbReference type="InterPro" id="IPR045857">
    <property type="entry name" value="O16G_dom_2"/>
</dbReference>
<dbReference type="CDD" id="cd11333">
    <property type="entry name" value="AmyAc_SI_OligoGlu_DGase"/>
    <property type="match status" value="1"/>
</dbReference>
<dbReference type="InterPro" id="IPR032091">
    <property type="entry name" value="Malt_amylase-like_C"/>
</dbReference>
<dbReference type="InterPro" id="IPR013780">
    <property type="entry name" value="Glyco_hydro_b"/>
</dbReference>
<dbReference type="SUPFAM" id="SSF51445">
    <property type="entry name" value="(Trans)glycosidases"/>
    <property type="match status" value="1"/>
</dbReference>
<evidence type="ECO:0000313" key="5">
    <source>
        <dbReference type="EMBL" id="HCE17907.1"/>
    </source>
</evidence>